<dbReference type="InterPro" id="IPR038330">
    <property type="entry name" value="TspO/MBR-related_sf"/>
</dbReference>
<keyword evidence="8" id="KW-1185">Reference proteome</keyword>
<feature type="transmembrane region" description="Helical" evidence="6">
    <location>
        <begin position="14"/>
        <end position="37"/>
    </location>
</feature>
<protein>
    <submittedName>
        <fullName evidence="7">Tryptophan-rich sensory protein</fullName>
    </submittedName>
</protein>
<sequence>MNAIASRGQLRASFLRWALLTVPAVMLLGFLSGRLGGSGPDNPWFEALVKPDIFPPPAAFGIVWSILYLMLGFALALVCAAWGARGRTAAIIAFILQLAVNLSWSPVFFAAHQITGALVVIAVLDVLVIITIVLFWRVRKLAALLLVPYLAWILFATLLNYEFLRANPDADGQAAPPSFQRIAI</sequence>
<dbReference type="RefSeq" id="WP_160600638.1">
    <property type="nucleotide sequence ID" value="NZ_WTYU01000001.1"/>
</dbReference>
<evidence type="ECO:0000313" key="8">
    <source>
        <dbReference type="Proteomes" id="UP000473531"/>
    </source>
</evidence>
<dbReference type="GO" id="GO:0016020">
    <property type="term" value="C:membrane"/>
    <property type="evidence" value="ECO:0007669"/>
    <property type="project" value="UniProtKB-SubCell"/>
</dbReference>
<dbReference type="OrthoDB" id="9795496at2"/>
<dbReference type="FunFam" id="1.20.1260.100:FF:000001">
    <property type="entry name" value="translocator protein 2"/>
    <property type="match status" value="1"/>
</dbReference>
<gene>
    <name evidence="7" type="ORF">GRI44_06940</name>
</gene>
<evidence type="ECO:0000313" key="7">
    <source>
        <dbReference type="EMBL" id="MXP14485.1"/>
    </source>
</evidence>
<accession>A0A6L7GG11</accession>
<dbReference type="Proteomes" id="UP000473531">
    <property type="component" value="Unassembled WGS sequence"/>
</dbReference>
<keyword evidence="4 6" id="KW-1133">Transmembrane helix</keyword>
<comment type="caution">
    <text evidence="7">The sequence shown here is derived from an EMBL/GenBank/DDBJ whole genome shotgun (WGS) entry which is preliminary data.</text>
</comment>
<dbReference type="GO" id="GO:0033013">
    <property type="term" value="P:tetrapyrrole metabolic process"/>
    <property type="evidence" value="ECO:0007669"/>
    <property type="project" value="UniProtKB-ARBA"/>
</dbReference>
<dbReference type="PIRSF" id="PIRSF005859">
    <property type="entry name" value="PBR"/>
    <property type="match status" value="1"/>
</dbReference>
<dbReference type="AlphaFoldDB" id="A0A6L7GG11"/>
<feature type="transmembrane region" description="Helical" evidence="6">
    <location>
        <begin position="57"/>
        <end position="82"/>
    </location>
</feature>
<evidence type="ECO:0000256" key="5">
    <source>
        <dbReference type="ARBA" id="ARBA00023136"/>
    </source>
</evidence>
<feature type="transmembrane region" description="Helical" evidence="6">
    <location>
        <begin position="143"/>
        <end position="161"/>
    </location>
</feature>
<organism evidence="7 8">
    <name type="scientific">Allopontixanthobacter confluentis</name>
    <dbReference type="NCBI Taxonomy" id="1849021"/>
    <lineage>
        <taxon>Bacteria</taxon>
        <taxon>Pseudomonadati</taxon>
        <taxon>Pseudomonadota</taxon>
        <taxon>Alphaproteobacteria</taxon>
        <taxon>Sphingomonadales</taxon>
        <taxon>Erythrobacteraceae</taxon>
        <taxon>Allopontixanthobacter</taxon>
    </lineage>
</organism>
<dbReference type="EMBL" id="WTYU01000001">
    <property type="protein sequence ID" value="MXP14485.1"/>
    <property type="molecule type" value="Genomic_DNA"/>
</dbReference>
<evidence type="ECO:0000256" key="6">
    <source>
        <dbReference type="SAM" id="Phobius"/>
    </source>
</evidence>
<dbReference type="PANTHER" id="PTHR10057:SF0">
    <property type="entry name" value="TRANSLOCATOR PROTEIN"/>
    <property type="match status" value="1"/>
</dbReference>
<feature type="transmembrane region" description="Helical" evidence="6">
    <location>
        <begin position="117"/>
        <end position="136"/>
    </location>
</feature>
<name>A0A6L7GG11_9SPHN</name>
<proteinExistence type="inferred from homology"/>
<comment type="subcellular location">
    <subcellularLocation>
        <location evidence="1">Membrane</location>
        <topology evidence="1">Multi-pass membrane protein</topology>
    </subcellularLocation>
</comment>
<dbReference type="CDD" id="cd15904">
    <property type="entry name" value="TSPO_MBR"/>
    <property type="match status" value="1"/>
</dbReference>
<comment type="similarity">
    <text evidence="2">Belongs to the TspO/BZRP family.</text>
</comment>
<keyword evidence="5 6" id="KW-0472">Membrane</keyword>
<dbReference type="PANTHER" id="PTHR10057">
    <property type="entry name" value="PERIPHERAL-TYPE BENZODIAZEPINE RECEPTOR"/>
    <property type="match status" value="1"/>
</dbReference>
<keyword evidence="3 6" id="KW-0812">Transmembrane</keyword>
<evidence type="ECO:0000256" key="1">
    <source>
        <dbReference type="ARBA" id="ARBA00004141"/>
    </source>
</evidence>
<evidence type="ECO:0000256" key="3">
    <source>
        <dbReference type="ARBA" id="ARBA00022692"/>
    </source>
</evidence>
<dbReference type="Gene3D" id="1.20.1260.100">
    <property type="entry name" value="TspO/MBR protein"/>
    <property type="match status" value="1"/>
</dbReference>
<evidence type="ECO:0000256" key="2">
    <source>
        <dbReference type="ARBA" id="ARBA00007524"/>
    </source>
</evidence>
<feature type="transmembrane region" description="Helical" evidence="6">
    <location>
        <begin position="89"/>
        <end position="111"/>
    </location>
</feature>
<reference evidence="7 8" key="1">
    <citation type="submission" date="2019-12" db="EMBL/GenBank/DDBJ databases">
        <title>Genomic-based taxomic classification of the family Erythrobacteraceae.</title>
        <authorList>
            <person name="Xu L."/>
        </authorList>
    </citation>
    <scope>NUCLEOTIDE SEQUENCE [LARGE SCALE GENOMIC DNA]</scope>
    <source>
        <strain evidence="7 8">KCTC 52259</strain>
    </source>
</reference>
<dbReference type="Pfam" id="PF03073">
    <property type="entry name" value="TspO_MBR"/>
    <property type="match status" value="1"/>
</dbReference>
<evidence type="ECO:0000256" key="4">
    <source>
        <dbReference type="ARBA" id="ARBA00022989"/>
    </source>
</evidence>
<dbReference type="InterPro" id="IPR004307">
    <property type="entry name" value="TspO_MBR"/>
</dbReference>